<dbReference type="PROSITE" id="PS00041">
    <property type="entry name" value="HTH_ARAC_FAMILY_1"/>
    <property type="match status" value="1"/>
</dbReference>
<dbReference type="Pfam" id="PF02311">
    <property type="entry name" value="AraC_binding"/>
    <property type="match status" value="1"/>
</dbReference>
<dbReference type="GO" id="GO:0003700">
    <property type="term" value="F:DNA-binding transcription factor activity"/>
    <property type="evidence" value="ECO:0007669"/>
    <property type="project" value="InterPro"/>
</dbReference>
<dbReference type="EMBL" id="DWYA01000077">
    <property type="protein sequence ID" value="HJB40453.1"/>
    <property type="molecule type" value="Genomic_DNA"/>
</dbReference>
<dbReference type="AlphaFoldDB" id="A0A9D2M3W7"/>
<dbReference type="InterPro" id="IPR009057">
    <property type="entry name" value="Homeodomain-like_sf"/>
</dbReference>
<keyword evidence="1" id="KW-0805">Transcription regulation</keyword>
<dbReference type="InterPro" id="IPR018062">
    <property type="entry name" value="HTH_AraC-typ_CS"/>
</dbReference>
<dbReference type="GO" id="GO:0043565">
    <property type="term" value="F:sequence-specific DNA binding"/>
    <property type="evidence" value="ECO:0007669"/>
    <property type="project" value="InterPro"/>
</dbReference>
<dbReference type="InterPro" id="IPR018060">
    <property type="entry name" value="HTH_AraC"/>
</dbReference>
<dbReference type="SUPFAM" id="SSF51182">
    <property type="entry name" value="RmlC-like cupins"/>
    <property type="match status" value="1"/>
</dbReference>
<reference evidence="5" key="2">
    <citation type="submission" date="2021-04" db="EMBL/GenBank/DDBJ databases">
        <authorList>
            <person name="Gilroy R."/>
        </authorList>
    </citation>
    <scope>NUCLEOTIDE SEQUENCE</scope>
    <source>
        <strain evidence="5">ChiBcec8-14828</strain>
    </source>
</reference>
<sequence length="302" mass="34075">MGYETIQLQKPFVVDEIISIHYFEYTSTYSFEGESHNFWEFLYVDKGEVSVCAGECQHILQKGQIIFHKPGEFHSVCSCGGTAPNLVVVGFVCRSEHMRFFEERIESLGDSGRALLASIVTEASAAFSSNLGDPQMLRLERRENASFGAEQLIACALEQLLVRLVRRAGSLQTERSGTMMREHNQQDFIASMTRYLQDNLSRKLTLADICRDNLVGRSYLQKIFRERTGGGAMEYFGQLKIEAAKEKIREGCYNFTEIASMLGYSSIHYFSRHFKKTTGMTPSEYASSVKGLSGKAPESEHL</sequence>
<dbReference type="InterPro" id="IPR020449">
    <property type="entry name" value="Tscrpt_reg_AraC-type_HTH"/>
</dbReference>
<evidence type="ECO:0000259" key="4">
    <source>
        <dbReference type="PROSITE" id="PS01124"/>
    </source>
</evidence>
<organism evidence="5 6">
    <name type="scientific">Candidatus Ruthenibacterium avium</name>
    <dbReference type="NCBI Taxonomy" id="2838751"/>
    <lineage>
        <taxon>Bacteria</taxon>
        <taxon>Bacillati</taxon>
        <taxon>Bacillota</taxon>
        <taxon>Clostridia</taxon>
        <taxon>Eubacteriales</taxon>
        <taxon>Oscillospiraceae</taxon>
        <taxon>Ruthenibacterium</taxon>
    </lineage>
</organism>
<evidence type="ECO:0000256" key="2">
    <source>
        <dbReference type="ARBA" id="ARBA00023125"/>
    </source>
</evidence>
<gene>
    <name evidence="5" type="ORF">H9943_08680</name>
</gene>
<reference evidence="5" key="1">
    <citation type="journal article" date="2021" name="PeerJ">
        <title>Extensive microbial diversity within the chicken gut microbiome revealed by metagenomics and culture.</title>
        <authorList>
            <person name="Gilroy R."/>
            <person name="Ravi A."/>
            <person name="Getino M."/>
            <person name="Pursley I."/>
            <person name="Horton D.L."/>
            <person name="Alikhan N.F."/>
            <person name="Baker D."/>
            <person name="Gharbi K."/>
            <person name="Hall N."/>
            <person name="Watson M."/>
            <person name="Adriaenssens E.M."/>
            <person name="Foster-Nyarko E."/>
            <person name="Jarju S."/>
            <person name="Secka A."/>
            <person name="Antonio M."/>
            <person name="Oren A."/>
            <person name="Chaudhuri R.R."/>
            <person name="La Ragione R."/>
            <person name="Hildebrand F."/>
            <person name="Pallen M.J."/>
        </authorList>
    </citation>
    <scope>NUCLEOTIDE SEQUENCE</scope>
    <source>
        <strain evidence="5">ChiBcec8-14828</strain>
    </source>
</reference>
<proteinExistence type="predicted"/>
<dbReference type="InterPro" id="IPR003313">
    <property type="entry name" value="AraC-bd"/>
</dbReference>
<dbReference type="InterPro" id="IPR011051">
    <property type="entry name" value="RmlC_Cupin_sf"/>
</dbReference>
<dbReference type="Proteomes" id="UP000824209">
    <property type="component" value="Unassembled WGS sequence"/>
</dbReference>
<evidence type="ECO:0000313" key="5">
    <source>
        <dbReference type="EMBL" id="HJB40453.1"/>
    </source>
</evidence>
<dbReference type="PRINTS" id="PR00032">
    <property type="entry name" value="HTHARAC"/>
</dbReference>
<protein>
    <submittedName>
        <fullName evidence="5">AraC family transcriptional regulator</fullName>
    </submittedName>
</protein>
<keyword evidence="3" id="KW-0804">Transcription</keyword>
<comment type="caution">
    <text evidence="5">The sequence shown here is derived from an EMBL/GenBank/DDBJ whole genome shotgun (WGS) entry which is preliminary data.</text>
</comment>
<dbReference type="PROSITE" id="PS01124">
    <property type="entry name" value="HTH_ARAC_FAMILY_2"/>
    <property type="match status" value="1"/>
</dbReference>
<keyword evidence="2" id="KW-0238">DNA-binding</keyword>
<dbReference type="PANTHER" id="PTHR43280">
    <property type="entry name" value="ARAC-FAMILY TRANSCRIPTIONAL REGULATOR"/>
    <property type="match status" value="1"/>
</dbReference>
<dbReference type="SMART" id="SM00342">
    <property type="entry name" value="HTH_ARAC"/>
    <property type="match status" value="1"/>
</dbReference>
<name>A0A9D2M3W7_9FIRM</name>
<evidence type="ECO:0000256" key="3">
    <source>
        <dbReference type="ARBA" id="ARBA00023163"/>
    </source>
</evidence>
<dbReference type="InterPro" id="IPR014710">
    <property type="entry name" value="RmlC-like_jellyroll"/>
</dbReference>
<dbReference type="PANTHER" id="PTHR43280:SF2">
    <property type="entry name" value="HTH-TYPE TRANSCRIPTIONAL REGULATOR EXSA"/>
    <property type="match status" value="1"/>
</dbReference>
<dbReference type="Gene3D" id="1.10.10.60">
    <property type="entry name" value="Homeodomain-like"/>
    <property type="match status" value="1"/>
</dbReference>
<accession>A0A9D2M3W7</accession>
<dbReference type="Gene3D" id="2.60.120.10">
    <property type="entry name" value="Jelly Rolls"/>
    <property type="match status" value="1"/>
</dbReference>
<evidence type="ECO:0000313" key="6">
    <source>
        <dbReference type="Proteomes" id="UP000824209"/>
    </source>
</evidence>
<dbReference type="Pfam" id="PF12833">
    <property type="entry name" value="HTH_18"/>
    <property type="match status" value="1"/>
</dbReference>
<dbReference type="SUPFAM" id="SSF46689">
    <property type="entry name" value="Homeodomain-like"/>
    <property type="match status" value="1"/>
</dbReference>
<feature type="domain" description="HTH araC/xylS-type" evidence="4">
    <location>
        <begin position="190"/>
        <end position="288"/>
    </location>
</feature>
<evidence type="ECO:0000256" key="1">
    <source>
        <dbReference type="ARBA" id="ARBA00023015"/>
    </source>
</evidence>